<evidence type="ECO:0000259" key="2">
    <source>
        <dbReference type="Pfam" id="PF17906"/>
    </source>
</evidence>
<dbReference type="EMBL" id="JASPKY010000545">
    <property type="protein sequence ID" value="KAK9693352.1"/>
    <property type="molecule type" value="Genomic_DNA"/>
</dbReference>
<comment type="caution">
    <text evidence="3">The sequence shown here is derived from an EMBL/GenBank/DDBJ whole genome shotgun (WGS) entry which is preliminary data.</text>
</comment>
<evidence type="ECO:0000313" key="3">
    <source>
        <dbReference type="EMBL" id="KAK9693352.1"/>
    </source>
</evidence>
<dbReference type="Proteomes" id="UP001458880">
    <property type="component" value="Unassembled WGS sequence"/>
</dbReference>
<dbReference type="InterPro" id="IPR009057">
    <property type="entry name" value="Homeodomain-like_sf"/>
</dbReference>
<dbReference type="Gene3D" id="1.10.10.1450">
    <property type="match status" value="1"/>
</dbReference>
<reference evidence="3 4" key="1">
    <citation type="journal article" date="2024" name="BMC Genomics">
        <title>De novo assembly and annotation of Popillia japonica's genome with initial clues to its potential as an invasive pest.</title>
        <authorList>
            <person name="Cucini C."/>
            <person name="Boschi S."/>
            <person name="Funari R."/>
            <person name="Cardaioli E."/>
            <person name="Iannotti N."/>
            <person name="Marturano G."/>
            <person name="Paoli F."/>
            <person name="Bruttini M."/>
            <person name="Carapelli A."/>
            <person name="Frati F."/>
            <person name="Nardi F."/>
        </authorList>
    </citation>
    <scope>NUCLEOTIDE SEQUENCE [LARGE SCALE GENOMIC DNA]</scope>
    <source>
        <strain evidence="3">DMR45628</strain>
    </source>
</reference>
<evidence type="ECO:0000313" key="4">
    <source>
        <dbReference type="Proteomes" id="UP001458880"/>
    </source>
</evidence>
<protein>
    <submittedName>
        <fullName evidence="3">HTH domain in Mos1 transposase</fullName>
    </submittedName>
</protein>
<dbReference type="SUPFAM" id="SSF46689">
    <property type="entry name" value="Homeodomain-like"/>
    <property type="match status" value="1"/>
</dbReference>
<proteinExistence type="predicted"/>
<dbReference type="InterPro" id="IPR052709">
    <property type="entry name" value="Transposase-MT_Hybrid"/>
</dbReference>
<organism evidence="3 4">
    <name type="scientific">Popillia japonica</name>
    <name type="common">Japanese beetle</name>
    <dbReference type="NCBI Taxonomy" id="7064"/>
    <lineage>
        <taxon>Eukaryota</taxon>
        <taxon>Metazoa</taxon>
        <taxon>Ecdysozoa</taxon>
        <taxon>Arthropoda</taxon>
        <taxon>Hexapoda</taxon>
        <taxon>Insecta</taxon>
        <taxon>Pterygota</taxon>
        <taxon>Neoptera</taxon>
        <taxon>Endopterygota</taxon>
        <taxon>Coleoptera</taxon>
        <taxon>Polyphaga</taxon>
        <taxon>Scarabaeiformia</taxon>
        <taxon>Scarabaeidae</taxon>
        <taxon>Rutelinae</taxon>
        <taxon>Popillia</taxon>
    </lineage>
</organism>
<feature type="domain" description="Mos1 transposase HTH" evidence="2">
    <location>
        <begin position="16"/>
        <end position="60"/>
    </location>
</feature>
<sequence>MEPARVSGTVSIEEQRAYIKIETLRGKKPTEIHSALSDVCGELTVDRSTVSRWSNRFRGGRVSIHDDPGRPKTSTDERNVKRVADALEQDRRATCEELSEVTGIPPASVYRILTNDLKKRKISARWVPHNLTGEQKQKRLDIATLLKQRFRIEGQTFSNRIVAIDQTFSNLAETKIQN</sequence>
<comment type="subcellular location">
    <subcellularLocation>
        <location evidence="1">Nucleus</location>
    </subcellularLocation>
</comment>
<keyword evidence="4" id="KW-1185">Reference proteome</keyword>
<dbReference type="AlphaFoldDB" id="A0AAW1IUA6"/>
<dbReference type="InterPro" id="IPR041426">
    <property type="entry name" value="Mos1_HTH"/>
</dbReference>
<dbReference type="PANTHER" id="PTHR46060:SF1">
    <property type="entry name" value="MARINER MOS1 TRANSPOSASE-LIKE PROTEIN"/>
    <property type="match status" value="1"/>
</dbReference>
<dbReference type="PANTHER" id="PTHR46060">
    <property type="entry name" value="MARINER MOS1 TRANSPOSASE-LIKE PROTEIN"/>
    <property type="match status" value="1"/>
</dbReference>
<evidence type="ECO:0000256" key="1">
    <source>
        <dbReference type="ARBA" id="ARBA00004123"/>
    </source>
</evidence>
<gene>
    <name evidence="3" type="ORF">QE152_g34268</name>
</gene>
<name>A0AAW1IUA6_POPJA</name>
<dbReference type="GO" id="GO:0005634">
    <property type="term" value="C:nucleus"/>
    <property type="evidence" value="ECO:0007669"/>
    <property type="project" value="UniProtKB-SubCell"/>
</dbReference>
<accession>A0AAW1IUA6</accession>
<dbReference type="Pfam" id="PF17906">
    <property type="entry name" value="HTH_48"/>
    <property type="match status" value="1"/>
</dbReference>